<dbReference type="InterPro" id="IPR050613">
    <property type="entry name" value="Sec_Metabolite_Reg"/>
</dbReference>
<accession>A0A6A6UXG8</accession>
<dbReference type="CDD" id="cd12148">
    <property type="entry name" value="fungal_TF_MHR"/>
    <property type="match status" value="1"/>
</dbReference>
<feature type="region of interest" description="Disordered" evidence="4">
    <location>
        <begin position="105"/>
        <end position="125"/>
    </location>
</feature>
<feature type="domain" description="Zn(2)-C6 fungal-type" evidence="5">
    <location>
        <begin position="12"/>
        <end position="43"/>
    </location>
</feature>
<evidence type="ECO:0000313" key="6">
    <source>
        <dbReference type="EMBL" id="KAF2742459.1"/>
    </source>
</evidence>
<feature type="compositionally biased region" description="Acidic residues" evidence="4">
    <location>
        <begin position="72"/>
        <end position="81"/>
    </location>
</feature>
<keyword evidence="7" id="KW-1185">Reference proteome</keyword>
<dbReference type="PROSITE" id="PS00463">
    <property type="entry name" value="ZN2_CY6_FUNGAL_1"/>
    <property type="match status" value="1"/>
</dbReference>
<evidence type="ECO:0000256" key="2">
    <source>
        <dbReference type="ARBA" id="ARBA00022723"/>
    </source>
</evidence>
<keyword evidence="3" id="KW-0539">Nucleus</keyword>
<name>A0A6A6UXG8_9PLEO</name>
<dbReference type="InterPro" id="IPR036864">
    <property type="entry name" value="Zn2-C6_fun-type_DNA-bd_sf"/>
</dbReference>
<keyword evidence="2" id="KW-0479">Metal-binding</keyword>
<dbReference type="AlphaFoldDB" id="A0A6A6UXG8"/>
<evidence type="ECO:0000256" key="4">
    <source>
        <dbReference type="SAM" id="MobiDB-lite"/>
    </source>
</evidence>
<organism evidence="6 7">
    <name type="scientific">Sporormia fimetaria CBS 119925</name>
    <dbReference type="NCBI Taxonomy" id="1340428"/>
    <lineage>
        <taxon>Eukaryota</taxon>
        <taxon>Fungi</taxon>
        <taxon>Dikarya</taxon>
        <taxon>Ascomycota</taxon>
        <taxon>Pezizomycotina</taxon>
        <taxon>Dothideomycetes</taxon>
        <taxon>Pleosporomycetidae</taxon>
        <taxon>Pleosporales</taxon>
        <taxon>Sporormiaceae</taxon>
        <taxon>Sporormia</taxon>
    </lineage>
</organism>
<feature type="region of interest" description="Disordered" evidence="4">
    <location>
        <begin position="54"/>
        <end position="81"/>
    </location>
</feature>
<evidence type="ECO:0000256" key="3">
    <source>
        <dbReference type="ARBA" id="ARBA00023242"/>
    </source>
</evidence>
<dbReference type="GO" id="GO:0005634">
    <property type="term" value="C:nucleus"/>
    <property type="evidence" value="ECO:0007669"/>
    <property type="project" value="UniProtKB-SubCell"/>
</dbReference>
<dbReference type="InterPro" id="IPR007219">
    <property type="entry name" value="XnlR_reg_dom"/>
</dbReference>
<dbReference type="GO" id="GO:0003677">
    <property type="term" value="F:DNA binding"/>
    <property type="evidence" value="ECO:0007669"/>
    <property type="project" value="InterPro"/>
</dbReference>
<comment type="subcellular location">
    <subcellularLocation>
        <location evidence="1">Nucleus</location>
    </subcellularLocation>
</comment>
<sequence length="639" mass="71673">MENKASKRPGFSCTQCRTRKQKCSKEWPCTHCLSRRLPHLCDFSQQFKPASGIVETRSSTPCSESRKRGPEEAIEESQTETELAEDGLKAWGFMPSHSHYQLPAVRSEGKRSPNASEPGQASAVKSVLSTVPPRSIAVRDYLEGVNNRFNAVYGPTFTERYVQWWADRTAGKELCPEFTCLLLRVLAYALVNMSEGLRKKIEYELAGDGVDLTVRLTNAADELALSFPAATTSLARVQEKYLKACWLKSDYRMVASWHALGSAVREAQELGIDRDEGIEYLPDFELEIRRRLWTLLYAWDWQIATYTERPHHIDQAKSDFVFPNLRLDSASEQSPYSPFAHMSLQAMFSRMLSNSIGDTSKLANLSGDQIQGLEAVCEQFAAELPPVYALDAPDRSLDKAHSHYVYQRGQIHIVFYLVRLRFYRPYLTRATRNAVESSFRDKGVDIGLKLVGVCSEVHDKEIPIRTKFHIVVYAIFDTAIFLCSALIHDTEKTLRNRPEVISAIDMALRMLHQISLTTKIAASSYSFLLKINKDIPELSHGGPSQKRMKATLDPKPATSSVAPVHVGSEGSPATPALLHGDVLAPITLANSTFSDFDQFLLDDFLDSSAMLDFGSLDDTWGWDSLSLQGFFAQNQFGQV</sequence>
<dbReference type="GO" id="GO:0008270">
    <property type="term" value="F:zinc ion binding"/>
    <property type="evidence" value="ECO:0007669"/>
    <property type="project" value="InterPro"/>
</dbReference>
<dbReference type="InterPro" id="IPR001138">
    <property type="entry name" value="Zn2Cys6_DnaBD"/>
</dbReference>
<reference evidence="6" key="1">
    <citation type="journal article" date="2020" name="Stud. Mycol.">
        <title>101 Dothideomycetes genomes: a test case for predicting lifestyles and emergence of pathogens.</title>
        <authorList>
            <person name="Haridas S."/>
            <person name="Albert R."/>
            <person name="Binder M."/>
            <person name="Bloem J."/>
            <person name="Labutti K."/>
            <person name="Salamov A."/>
            <person name="Andreopoulos B."/>
            <person name="Baker S."/>
            <person name="Barry K."/>
            <person name="Bills G."/>
            <person name="Bluhm B."/>
            <person name="Cannon C."/>
            <person name="Castanera R."/>
            <person name="Culley D."/>
            <person name="Daum C."/>
            <person name="Ezra D."/>
            <person name="Gonzalez J."/>
            <person name="Henrissat B."/>
            <person name="Kuo A."/>
            <person name="Liang C."/>
            <person name="Lipzen A."/>
            <person name="Lutzoni F."/>
            <person name="Magnuson J."/>
            <person name="Mondo S."/>
            <person name="Nolan M."/>
            <person name="Ohm R."/>
            <person name="Pangilinan J."/>
            <person name="Park H.-J."/>
            <person name="Ramirez L."/>
            <person name="Alfaro M."/>
            <person name="Sun H."/>
            <person name="Tritt A."/>
            <person name="Yoshinaga Y."/>
            <person name="Zwiers L.-H."/>
            <person name="Turgeon B."/>
            <person name="Goodwin S."/>
            <person name="Spatafora J."/>
            <person name="Crous P."/>
            <person name="Grigoriev I."/>
        </authorList>
    </citation>
    <scope>NUCLEOTIDE SEQUENCE</scope>
    <source>
        <strain evidence="6">CBS 119925</strain>
    </source>
</reference>
<dbReference type="PROSITE" id="PS50048">
    <property type="entry name" value="ZN2_CY6_FUNGAL_2"/>
    <property type="match status" value="1"/>
</dbReference>
<evidence type="ECO:0000256" key="1">
    <source>
        <dbReference type="ARBA" id="ARBA00004123"/>
    </source>
</evidence>
<dbReference type="EMBL" id="MU006608">
    <property type="protein sequence ID" value="KAF2742459.1"/>
    <property type="molecule type" value="Genomic_DNA"/>
</dbReference>
<dbReference type="PANTHER" id="PTHR31001">
    <property type="entry name" value="UNCHARACTERIZED TRANSCRIPTIONAL REGULATORY PROTEIN"/>
    <property type="match status" value="1"/>
</dbReference>
<dbReference type="PANTHER" id="PTHR31001:SF84">
    <property type="entry name" value="FUNGAL SPECIFIC TRANSCRIPTION FACTOR"/>
    <property type="match status" value="1"/>
</dbReference>
<feature type="region of interest" description="Disordered" evidence="4">
    <location>
        <begin position="539"/>
        <end position="568"/>
    </location>
</feature>
<dbReference type="Gene3D" id="4.10.240.10">
    <property type="entry name" value="Zn(2)-C6 fungal-type DNA-binding domain"/>
    <property type="match status" value="1"/>
</dbReference>
<dbReference type="GO" id="GO:0000981">
    <property type="term" value="F:DNA-binding transcription factor activity, RNA polymerase II-specific"/>
    <property type="evidence" value="ECO:0007669"/>
    <property type="project" value="InterPro"/>
</dbReference>
<dbReference type="GO" id="GO:0006351">
    <property type="term" value="P:DNA-templated transcription"/>
    <property type="evidence" value="ECO:0007669"/>
    <property type="project" value="InterPro"/>
</dbReference>
<evidence type="ECO:0000313" key="7">
    <source>
        <dbReference type="Proteomes" id="UP000799440"/>
    </source>
</evidence>
<dbReference type="Pfam" id="PF00172">
    <property type="entry name" value="Zn_clus"/>
    <property type="match status" value="1"/>
</dbReference>
<gene>
    <name evidence="6" type="ORF">M011DRAFT_267128</name>
</gene>
<dbReference type="SMART" id="SM00906">
    <property type="entry name" value="Fungal_trans"/>
    <property type="match status" value="1"/>
</dbReference>
<dbReference type="SMART" id="SM00066">
    <property type="entry name" value="GAL4"/>
    <property type="match status" value="1"/>
</dbReference>
<evidence type="ECO:0000259" key="5">
    <source>
        <dbReference type="PROSITE" id="PS50048"/>
    </source>
</evidence>
<dbReference type="Proteomes" id="UP000799440">
    <property type="component" value="Unassembled WGS sequence"/>
</dbReference>
<dbReference type="Pfam" id="PF04082">
    <property type="entry name" value="Fungal_trans"/>
    <property type="match status" value="1"/>
</dbReference>
<dbReference type="CDD" id="cd00067">
    <property type="entry name" value="GAL4"/>
    <property type="match status" value="1"/>
</dbReference>
<proteinExistence type="predicted"/>
<dbReference type="OrthoDB" id="5344325at2759"/>
<protein>
    <recommendedName>
        <fullName evidence="5">Zn(2)-C6 fungal-type domain-containing protein</fullName>
    </recommendedName>
</protein>
<dbReference type="SUPFAM" id="SSF57701">
    <property type="entry name" value="Zn2/Cys6 DNA-binding domain"/>
    <property type="match status" value="1"/>
</dbReference>